<evidence type="ECO:0000256" key="9">
    <source>
        <dbReference type="ARBA" id="ARBA00023239"/>
    </source>
</evidence>
<feature type="region of interest" description="Disordered" evidence="10">
    <location>
        <begin position="76"/>
        <end position="182"/>
    </location>
</feature>
<gene>
    <name evidence="11" type="ORF">RRSL_02682</name>
</gene>
<evidence type="ECO:0000256" key="6">
    <source>
        <dbReference type="ARBA" id="ARBA00022525"/>
    </source>
</evidence>
<evidence type="ECO:0000256" key="1">
    <source>
        <dbReference type="ARBA" id="ARBA00000695"/>
    </source>
</evidence>
<keyword evidence="8" id="KW-0106">Calcium</keyword>
<evidence type="ECO:0000256" key="3">
    <source>
        <dbReference type="ARBA" id="ARBA00004613"/>
    </source>
</evidence>
<dbReference type="AlphaFoldDB" id="A0AB33VG14"/>
<dbReference type="PANTHER" id="PTHR33407">
    <property type="entry name" value="PECTATE LYASE F-RELATED"/>
    <property type="match status" value="1"/>
</dbReference>
<sequence length="404" mass="42761">MLRASSEGRGLPQPFFVETAMPIQVDRPSDHFHVPSTWNQDTGSKIDTSQLQHAVQLLQQVLQQVQANKLFGNVLNQPEFGNSGQGHGGSHGGGHHGGSTGFGENGRFGLPYAKPPAQPDIELPANKPNPGKHNTSAPTTETTPPAVSPKPDTSPASKPDTSSTSTSATEGKVTYGVKPPEPTGVVDVNKPIVVKAGETFNGEGKYYRPTKAMGDNSQNEHQQAVFILEPGAKLENVQYSGADGIHLLGSATLDRVVNRQVGEDAFTIDGVKNRLHDAKIAGIDPASIPGGTPKVEIINSAFYGAKDKVGQINGDVDLQVRGMYVNGAGKVFRTNGGDEQIKANVAVRDSNFQNVAEAVFRTDSKYSTASFSDDVKSDAPFDGLAPNKSQVTGTNKVSYKAYSG</sequence>
<name>A0AB33VG14_RALSU</name>
<evidence type="ECO:0000313" key="12">
    <source>
        <dbReference type="Proteomes" id="UP000005933"/>
    </source>
</evidence>
<dbReference type="InterPro" id="IPR012334">
    <property type="entry name" value="Pectin_lyas_fold"/>
</dbReference>
<feature type="compositionally biased region" description="Gly residues" evidence="10">
    <location>
        <begin position="83"/>
        <end position="106"/>
    </location>
</feature>
<dbReference type="Gene3D" id="2.160.20.10">
    <property type="entry name" value="Single-stranded right-handed beta-helix, Pectin lyase-like"/>
    <property type="match status" value="1"/>
</dbReference>
<comment type="subcellular location">
    <subcellularLocation>
        <location evidence="3">Secreted</location>
    </subcellularLocation>
</comment>
<evidence type="ECO:0000313" key="11">
    <source>
        <dbReference type="EMBL" id="EAP73683.1"/>
    </source>
</evidence>
<accession>A0AB33VG14</accession>
<reference evidence="11 12" key="1">
    <citation type="journal article" date="2006" name="Mol. Plant Microbe Interact.">
        <title>Identification of open reading frames unique to a select agent: Ralstonia solanacearum race 3 biovar 2.</title>
        <authorList>
            <person name="Gabriel D.W."/>
            <person name="Allen C."/>
            <person name="Schell M."/>
            <person name="Denny T.P."/>
            <person name="Greenberg J.T."/>
            <person name="Duan Y.P."/>
            <person name="Flores-Cruz Z."/>
            <person name="Huang Q."/>
            <person name="Clifford J.M."/>
            <person name="Presting G."/>
            <person name="Gonzalez E.T."/>
            <person name="Reddy J."/>
            <person name="Elphinstone J."/>
            <person name="Swanson J."/>
            <person name="Yao J."/>
            <person name="Mulholland V."/>
            <person name="Liu L."/>
            <person name="Farmerie W."/>
            <person name="Patnaikuni M."/>
            <person name="Balogh B."/>
            <person name="Norman D."/>
            <person name="Alvarez A."/>
            <person name="Castillo J.A."/>
            <person name="Jones J."/>
            <person name="Saddler G."/>
            <person name="Walunas T."/>
            <person name="Zhukov A."/>
            <person name="Mikhailova N."/>
        </authorList>
    </citation>
    <scope>NUCLEOTIDE SEQUENCE [LARGE SCALE GENOMIC DNA]</scope>
    <source>
        <strain evidence="11 12">UW551</strain>
    </source>
</reference>
<organism evidence="11 12">
    <name type="scientific">Ralstonia solanacearum (strain UW551)</name>
    <dbReference type="NCBI Taxonomy" id="342110"/>
    <lineage>
        <taxon>Bacteria</taxon>
        <taxon>Pseudomonadati</taxon>
        <taxon>Pseudomonadota</taxon>
        <taxon>Betaproteobacteria</taxon>
        <taxon>Burkholderiales</taxon>
        <taxon>Burkholderiaceae</taxon>
        <taxon>Ralstonia</taxon>
        <taxon>Ralstonia solanacearum species complex</taxon>
    </lineage>
</organism>
<dbReference type="InterPro" id="IPR011050">
    <property type="entry name" value="Pectin_lyase_fold/virulence"/>
</dbReference>
<dbReference type="GO" id="GO:0030570">
    <property type="term" value="F:pectate lyase activity"/>
    <property type="evidence" value="ECO:0007669"/>
    <property type="project" value="UniProtKB-EC"/>
</dbReference>
<dbReference type="Pfam" id="PF03211">
    <property type="entry name" value="Pectate_lyase"/>
    <property type="match status" value="1"/>
</dbReference>
<evidence type="ECO:0000256" key="5">
    <source>
        <dbReference type="ARBA" id="ARBA00012272"/>
    </source>
</evidence>
<dbReference type="EMBL" id="AAKL01000011">
    <property type="protein sequence ID" value="EAP73683.1"/>
    <property type="molecule type" value="Genomic_DNA"/>
</dbReference>
<evidence type="ECO:0000256" key="4">
    <source>
        <dbReference type="ARBA" id="ARBA00006463"/>
    </source>
</evidence>
<keyword evidence="9 11" id="KW-0456">Lyase</keyword>
<dbReference type="GO" id="GO:0005576">
    <property type="term" value="C:extracellular region"/>
    <property type="evidence" value="ECO:0007669"/>
    <property type="project" value="UniProtKB-SubCell"/>
</dbReference>
<dbReference type="InterPro" id="IPR004898">
    <property type="entry name" value="Pectate_lyase_PlyH/PlyE-like"/>
</dbReference>
<evidence type="ECO:0000256" key="7">
    <source>
        <dbReference type="ARBA" id="ARBA00022729"/>
    </source>
</evidence>
<keyword evidence="7" id="KW-0732">Signal</keyword>
<proteinExistence type="inferred from homology"/>
<evidence type="ECO:0000256" key="2">
    <source>
        <dbReference type="ARBA" id="ARBA00001913"/>
    </source>
</evidence>
<evidence type="ECO:0000256" key="10">
    <source>
        <dbReference type="SAM" id="MobiDB-lite"/>
    </source>
</evidence>
<comment type="caution">
    <text evidence="11">The sequence shown here is derived from an EMBL/GenBank/DDBJ whole genome shotgun (WGS) entry which is preliminary data.</text>
</comment>
<dbReference type="EC" id="4.2.2.2" evidence="5"/>
<dbReference type="PANTHER" id="PTHR33407:SF9">
    <property type="entry name" value="PECTATE LYASE F-RELATED"/>
    <property type="match status" value="1"/>
</dbReference>
<keyword evidence="6" id="KW-0964">Secreted</keyword>
<protein>
    <recommendedName>
        <fullName evidence="5">pectate lyase</fullName>
        <ecNumber evidence="5">4.2.2.2</ecNumber>
    </recommendedName>
</protein>
<comment type="similarity">
    <text evidence="4">Belongs to the polysaccharide lyase 3 family.</text>
</comment>
<comment type="cofactor">
    <cofactor evidence="2">
        <name>Ca(2+)</name>
        <dbReference type="ChEBI" id="CHEBI:29108"/>
    </cofactor>
</comment>
<evidence type="ECO:0000256" key="8">
    <source>
        <dbReference type="ARBA" id="ARBA00022837"/>
    </source>
</evidence>
<dbReference type="Proteomes" id="UP000005933">
    <property type="component" value="Unassembled WGS sequence"/>
</dbReference>
<feature type="compositionally biased region" description="Polar residues" evidence="10">
    <location>
        <begin position="154"/>
        <end position="169"/>
    </location>
</feature>
<feature type="compositionally biased region" description="Low complexity" evidence="10">
    <location>
        <begin position="135"/>
        <end position="145"/>
    </location>
</feature>
<dbReference type="SUPFAM" id="SSF51126">
    <property type="entry name" value="Pectin lyase-like"/>
    <property type="match status" value="1"/>
</dbReference>
<comment type="catalytic activity">
    <reaction evidence="1">
        <text>Eliminative cleavage of (1-&gt;4)-alpha-D-galacturonan to give oligosaccharides with 4-deoxy-alpha-D-galact-4-enuronosyl groups at their non-reducing ends.</text>
        <dbReference type="EC" id="4.2.2.2"/>
    </reaction>
</comment>